<evidence type="ECO:0000256" key="1">
    <source>
        <dbReference type="ARBA" id="ARBA00022723"/>
    </source>
</evidence>
<evidence type="ECO:0000313" key="2">
    <source>
        <dbReference type="EMBL" id="GAG55918.1"/>
    </source>
</evidence>
<proteinExistence type="predicted"/>
<dbReference type="GO" id="GO:0046872">
    <property type="term" value="F:metal ion binding"/>
    <property type="evidence" value="ECO:0007669"/>
    <property type="project" value="UniProtKB-KW"/>
</dbReference>
<feature type="non-terminal residue" evidence="2">
    <location>
        <position position="1"/>
    </location>
</feature>
<accession>X0Z6B8</accession>
<sequence>FINMIEDRPVNHIEMDTDKEKLRINYEEILFHLVNHATYHRGQIVVGLRTLGKEVVMTDYVPHRIQITEQG</sequence>
<dbReference type="InterPro" id="IPR034660">
    <property type="entry name" value="DinB/YfiT-like"/>
</dbReference>
<dbReference type="Gene3D" id="1.20.120.450">
    <property type="entry name" value="dinb family like domain"/>
    <property type="match status" value="1"/>
</dbReference>
<protein>
    <recommendedName>
        <fullName evidence="3">Damage-inducible protein DinB</fullName>
    </recommendedName>
</protein>
<gene>
    <name evidence="2" type="ORF">S01H4_11560</name>
</gene>
<comment type="caution">
    <text evidence="2">The sequence shown here is derived from an EMBL/GenBank/DDBJ whole genome shotgun (WGS) entry which is preliminary data.</text>
</comment>
<dbReference type="PANTHER" id="PTHR37302:SF1">
    <property type="entry name" value="PROTEIN DINB"/>
    <property type="match status" value="1"/>
</dbReference>
<dbReference type="AlphaFoldDB" id="X0Z6B8"/>
<dbReference type="PANTHER" id="PTHR37302">
    <property type="entry name" value="SLR1116 PROTEIN"/>
    <property type="match status" value="1"/>
</dbReference>
<evidence type="ECO:0008006" key="3">
    <source>
        <dbReference type="Google" id="ProtNLM"/>
    </source>
</evidence>
<organism evidence="2">
    <name type="scientific">marine sediment metagenome</name>
    <dbReference type="NCBI Taxonomy" id="412755"/>
    <lineage>
        <taxon>unclassified sequences</taxon>
        <taxon>metagenomes</taxon>
        <taxon>ecological metagenomes</taxon>
    </lineage>
</organism>
<dbReference type="Pfam" id="PF05163">
    <property type="entry name" value="DinB"/>
    <property type="match status" value="1"/>
</dbReference>
<reference evidence="2" key="1">
    <citation type="journal article" date="2014" name="Front. Microbiol.">
        <title>High frequency of phylogenetically diverse reductive dehalogenase-homologous genes in deep subseafloor sedimentary metagenomes.</title>
        <authorList>
            <person name="Kawai M."/>
            <person name="Futagami T."/>
            <person name="Toyoda A."/>
            <person name="Takaki Y."/>
            <person name="Nishi S."/>
            <person name="Hori S."/>
            <person name="Arai W."/>
            <person name="Tsubouchi T."/>
            <person name="Morono Y."/>
            <person name="Uchiyama I."/>
            <person name="Ito T."/>
            <person name="Fujiyama A."/>
            <person name="Inagaki F."/>
            <person name="Takami H."/>
        </authorList>
    </citation>
    <scope>NUCLEOTIDE SEQUENCE</scope>
    <source>
        <strain evidence="2">Expedition CK06-06</strain>
    </source>
</reference>
<dbReference type="InterPro" id="IPR007837">
    <property type="entry name" value="DinB"/>
</dbReference>
<name>X0Z6B8_9ZZZZ</name>
<dbReference type="SUPFAM" id="SSF109854">
    <property type="entry name" value="DinB/YfiT-like putative metalloenzymes"/>
    <property type="match status" value="1"/>
</dbReference>
<dbReference type="EMBL" id="BART01004700">
    <property type="protein sequence ID" value="GAG55918.1"/>
    <property type="molecule type" value="Genomic_DNA"/>
</dbReference>
<keyword evidence="1" id="KW-0479">Metal-binding</keyword>